<keyword evidence="5" id="KW-0675">Receptor</keyword>
<dbReference type="AlphaFoldDB" id="A0A931FLR2"/>
<dbReference type="RefSeq" id="WP_196286606.1">
    <property type="nucleotide sequence ID" value="NZ_JADQDP010000002.1"/>
</dbReference>
<keyword evidence="2" id="KW-0472">Membrane</keyword>
<reference evidence="5 6" key="1">
    <citation type="submission" date="2020-11" db="EMBL/GenBank/DDBJ databases">
        <authorList>
            <person name="Kim M.K."/>
        </authorList>
    </citation>
    <scope>NUCLEOTIDE SEQUENCE [LARGE SCALE GENOMIC DNA]</scope>
    <source>
        <strain evidence="5 6">BT439</strain>
    </source>
</reference>
<evidence type="ECO:0000259" key="4">
    <source>
        <dbReference type="Pfam" id="PF14905"/>
    </source>
</evidence>
<dbReference type="PANTHER" id="PTHR40980:SF4">
    <property type="entry name" value="TONB-DEPENDENT RECEPTOR-LIKE BETA-BARREL DOMAIN-CONTAINING PROTEIN"/>
    <property type="match status" value="1"/>
</dbReference>
<evidence type="ECO:0000313" key="6">
    <source>
        <dbReference type="Proteomes" id="UP000645610"/>
    </source>
</evidence>
<keyword evidence="3" id="KW-0998">Cell outer membrane</keyword>
<comment type="subcellular location">
    <subcellularLocation>
        <location evidence="1">Cell outer membrane</location>
    </subcellularLocation>
</comment>
<organism evidence="5 6">
    <name type="scientific">Hymenobacter properus</name>
    <dbReference type="NCBI Taxonomy" id="2791026"/>
    <lineage>
        <taxon>Bacteria</taxon>
        <taxon>Pseudomonadati</taxon>
        <taxon>Bacteroidota</taxon>
        <taxon>Cytophagia</taxon>
        <taxon>Cytophagales</taxon>
        <taxon>Hymenobacteraceae</taxon>
        <taxon>Hymenobacter</taxon>
    </lineage>
</organism>
<dbReference type="PANTHER" id="PTHR40980">
    <property type="entry name" value="PLUG DOMAIN-CONTAINING PROTEIN"/>
    <property type="match status" value="1"/>
</dbReference>
<dbReference type="Gene3D" id="2.170.130.10">
    <property type="entry name" value="TonB-dependent receptor, plug domain"/>
    <property type="match status" value="1"/>
</dbReference>
<sequence length="821" mass="89384">MKTPATFCFPCRVLWLLLCCWLGLLPHLGQAQSRGGVLTGTAVDAKGAAVSFANAVLLEATNAAIVTGATADADGKFALPAPARGAYMLKLNMLGYAPLQTAAFEVSGPGFSKDFGRLVLQPEAQQLQEVQVRAVRPTISKDADKLVVTVAGSALAGGSTALDVLTRAPGVSVDQDGNLQLNGKAGVQVLIDGKRTYLTGKELQNLLQSMSADNLRDLEISTSGSAKDDAAGSAGVINLTLKKNTAAGLSGSAYAGYQYSTLHGYTAGTDLSYRQGRWSTTLGLDLARRTRFRSMAMHREFRGETGSSTFDQSGREEGRRDVPALRLGTDYALNTRHSLGASLSLMQRSAHDSFGTTSLLRDGSAGHDLAIGAQNHTDGRFANTTANLHYAGRPDTLGTTLSADLDFARLGSSSTSSFRNDYDSLGRPGLAYTTQLSSQNPVTYSIYAAKLDFSKPLGHQTKLELGAKASHVASDNEVRFYTGPDAAAPLDATRSNHFLYRETVYAAYASLAMPLGKTWQLQGGLRAEQTLTNGHSLTLAQTTGRNYLNLFPTLSVQQQVSANYQVGYSYSRRLDRPRYESLNPFIFYLDPYTWIKGNPGLKPQYTNSFEISQTLKQQYNLVLGYATTQDYMAEVPEQHAADKTTVFQQQNVQSFRSLSATLLAPVRVAASWQMSNNATVAYQRFELPLNGLALRNEQLLVQLQSTHTVQLPRGLRLEANCGYQGPMAYGLYHLQANWWVDAGLKRAFWHDKLDASLSATDLFRTRRIRGAANLSGNVNAFDQYTGTQSLRLTLRYRFQHGQQVSARPRSSELEEVRRAGQ</sequence>
<evidence type="ECO:0000313" key="5">
    <source>
        <dbReference type="EMBL" id="MBF9142291.1"/>
    </source>
</evidence>
<evidence type="ECO:0000256" key="1">
    <source>
        <dbReference type="ARBA" id="ARBA00004442"/>
    </source>
</evidence>
<dbReference type="SUPFAM" id="SSF49452">
    <property type="entry name" value="Starch-binding domain-like"/>
    <property type="match status" value="1"/>
</dbReference>
<keyword evidence="6" id="KW-1185">Reference proteome</keyword>
<comment type="caution">
    <text evidence="5">The sequence shown here is derived from an EMBL/GenBank/DDBJ whole genome shotgun (WGS) entry which is preliminary data.</text>
</comment>
<proteinExistence type="predicted"/>
<dbReference type="GO" id="GO:0030246">
    <property type="term" value="F:carbohydrate binding"/>
    <property type="evidence" value="ECO:0007669"/>
    <property type="project" value="InterPro"/>
</dbReference>
<accession>A0A931FLR2</accession>
<dbReference type="SUPFAM" id="SSF56935">
    <property type="entry name" value="Porins"/>
    <property type="match status" value="1"/>
</dbReference>
<feature type="domain" description="Outer membrane protein beta-barrel" evidence="4">
    <location>
        <begin position="395"/>
        <end position="796"/>
    </location>
</feature>
<name>A0A931FLR2_9BACT</name>
<dbReference type="InterPro" id="IPR036942">
    <property type="entry name" value="Beta-barrel_TonB_sf"/>
</dbReference>
<dbReference type="Proteomes" id="UP000645610">
    <property type="component" value="Unassembled WGS sequence"/>
</dbReference>
<evidence type="ECO:0000256" key="2">
    <source>
        <dbReference type="ARBA" id="ARBA00023136"/>
    </source>
</evidence>
<dbReference type="InterPro" id="IPR037066">
    <property type="entry name" value="Plug_dom_sf"/>
</dbReference>
<dbReference type="Pfam" id="PF14905">
    <property type="entry name" value="OMP_b-brl_3"/>
    <property type="match status" value="1"/>
</dbReference>
<protein>
    <submittedName>
        <fullName evidence="5">TonB-dependent receptor</fullName>
    </submittedName>
</protein>
<gene>
    <name evidence="5" type="ORF">I2I01_11630</name>
</gene>
<dbReference type="GO" id="GO:0009279">
    <property type="term" value="C:cell outer membrane"/>
    <property type="evidence" value="ECO:0007669"/>
    <property type="project" value="UniProtKB-SubCell"/>
</dbReference>
<dbReference type="Gene3D" id="2.40.170.20">
    <property type="entry name" value="TonB-dependent receptor, beta-barrel domain"/>
    <property type="match status" value="1"/>
</dbReference>
<evidence type="ECO:0000256" key="3">
    <source>
        <dbReference type="ARBA" id="ARBA00023237"/>
    </source>
</evidence>
<dbReference type="InterPro" id="IPR041700">
    <property type="entry name" value="OMP_b-brl_3"/>
</dbReference>
<dbReference type="InterPro" id="IPR013784">
    <property type="entry name" value="Carb-bd-like_fold"/>
</dbReference>
<dbReference type="EMBL" id="JADQDP010000002">
    <property type="protein sequence ID" value="MBF9142291.1"/>
    <property type="molecule type" value="Genomic_DNA"/>
</dbReference>